<feature type="domain" description="Glycosyl transferase family 1" evidence="1">
    <location>
        <begin position="186"/>
        <end position="347"/>
    </location>
</feature>
<organism evidence="3 4">
    <name type="scientific">Aciduliprofundum boonei (strain DSM 19572 / T469)</name>
    <dbReference type="NCBI Taxonomy" id="439481"/>
    <lineage>
        <taxon>Archaea</taxon>
        <taxon>Methanobacteriati</taxon>
        <taxon>Thermoplasmatota</taxon>
        <taxon>DHVE2 group</taxon>
        <taxon>Candidatus Aciduliprofundum</taxon>
    </lineage>
</organism>
<evidence type="ECO:0000259" key="2">
    <source>
        <dbReference type="Pfam" id="PF13439"/>
    </source>
</evidence>
<reference evidence="3" key="1">
    <citation type="submission" date="2010-02" db="EMBL/GenBank/DDBJ databases">
        <title>Complete sequence of Aciduliprofundum boonei T469.</title>
        <authorList>
            <consortium name="US DOE Joint Genome Institute"/>
            <person name="Lucas S."/>
            <person name="Copeland A."/>
            <person name="Lapidus A."/>
            <person name="Cheng J.-F."/>
            <person name="Bruce D."/>
            <person name="Goodwin L."/>
            <person name="Pitluck S."/>
            <person name="Saunders E."/>
            <person name="Detter J.C."/>
            <person name="Han C."/>
            <person name="Tapia R."/>
            <person name="Land M."/>
            <person name="Hauser L."/>
            <person name="Kyrpides N."/>
            <person name="Mikhailova N."/>
            <person name="Flores G."/>
            <person name="Reysenbach A.-L."/>
            <person name="Woyke T."/>
        </authorList>
    </citation>
    <scope>NUCLEOTIDE SEQUENCE</scope>
    <source>
        <strain evidence="3">T469</strain>
    </source>
</reference>
<dbReference type="AlphaFoldDB" id="B5IDH6"/>
<keyword evidence="3" id="KW-0808">Transferase</keyword>
<evidence type="ECO:0000259" key="1">
    <source>
        <dbReference type="Pfam" id="PF00534"/>
    </source>
</evidence>
<dbReference type="Pfam" id="PF13439">
    <property type="entry name" value="Glyco_transf_4"/>
    <property type="match status" value="1"/>
</dbReference>
<name>B5IDH6_ACIB4</name>
<dbReference type="CDD" id="cd03794">
    <property type="entry name" value="GT4_WbuB-like"/>
    <property type="match status" value="1"/>
</dbReference>
<dbReference type="KEGG" id="abi:Aboo_0241"/>
<gene>
    <name evidence="3" type="ordered locus">Aboo_0241</name>
</gene>
<dbReference type="InterPro" id="IPR050194">
    <property type="entry name" value="Glycosyltransferase_grp1"/>
</dbReference>
<proteinExistence type="predicted"/>
<dbReference type="eggNOG" id="arCOG01410">
    <property type="taxonomic scope" value="Archaea"/>
</dbReference>
<dbReference type="STRING" id="439481.Aboo_0241"/>
<dbReference type="OrthoDB" id="132546at2157"/>
<accession>B5IDH6</accession>
<dbReference type="PANTHER" id="PTHR45947:SF3">
    <property type="entry name" value="SULFOQUINOVOSYL TRANSFERASE SQD2"/>
    <property type="match status" value="1"/>
</dbReference>
<dbReference type="Pfam" id="PF00534">
    <property type="entry name" value="Glycos_transf_1"/>
    <property type="match status" value="1"/>
</dbReference>
<dbReference type="Proteomes" id="UP000001400">
    <property type="component" value="Chromosome"/>
</dbReference>
<evidence type="ECO:0000313" key="3">
    <source>
        <dbReference type="EMBL" id="ADD08053.1"/>
    </source>
</evidence>
<feature type="domain" description="Glycosyltransferase subfamily 4-like N-terminal" evidence="2">
    <location>
        <begin position="13"/>
        <end position="160"/>
    </location>
</feature>
<dbReference type="GO" id="GO:0016758">
    <property type="term" value="F:hexosyltransferase activity"/>
    <property type="evidence" value="ECO:0007669"/>
    <property type="project" value="TreeGrafter"/>
</dbReference>
<dbReference type="EMBL" id="CP001941">
    <property type="protein sequence ID" value="ADD08053.1"/>
    <property type="molecule type" value="Genomic_DNA"/>
</dbReference>
<dbReference type="SUPFAM" id="SSF53756">
    <property type="entry name" value="UDP-Glycosyltransferase/glycogen phosphorylase"/>
    <property type="match status" value="1"/>
</dbReference>
<protein>
    <submittedName>
        <fullName evidence="3">Glycosyl transferase group 1</fullName>
    </submittedName>
</protein>
<evidence type="ECO:0000313" key="4">
    <source>
        <dbReference type="Proteomes" id="UP000001400"/>
    </source>
</evidence>
<sequence>MLLTNPFRPDPRVHEEAKVLVEAGYDVTILCWNRGENYPESEILDGIRVRRINIPSSYGTPGDFVKGIVKFYLASLNILKKEKFDIVHANDFDTLPLAIMLKKLHGWKVVYDAHDHYSSMIADVLPTLIPSIIFKLEKYLLKFTDARIAASKAIARELDTLPFEIVLNAKNLKDYTLTQAKVQQFRAKINPEGKFLIVYIGILKLWTPLPQIIQAVKKLPEVKLIVGGKGPHENEIIGMIKDAKNIEYVGWVNKKYIPLYTLASDLVVLPSNSAKLYTRVAVANKIMEGLAAGKPLIAGTNTEGGKIVRECNAGLLCDYGDVGCLVNSINKLMKDKELYKKYAKNARVCAEKKYNWNIMSDRLIRLYKSLK</sequence>
<dbReference type="HOGENOM" id="CLU_009583_36_4_2"/>
<dbReference type="InterPro" id="IPR001296">
    <property type="entry name" value="Glyco_trans_1"/>
</dbReference>
<dbReference type="InterPro" id="IPR028098">
    <property type="entry name" value="Glyco_trans_4-like_N"/>
</dbReference>
<dbReference type="CAZy" id="GT4">
    <property type="family name" value="Glycosyltransferase Family 4"/>
</dbReference>
<keyword evidence="4" id="KW-1185">Reference proteome</keyword>
<dbReference type="Gene3D" id="3.40.50.2000">
    <property type="entry name" value="Glycogen Phosphorylase B"/>
    <property type="match status" value="2"/>
</dbReference>
<dbReference type="PANTHER" id="PTHR45947">
    <property type="entry name" value="SULFOQUINOVOSYL TRANSFERASE SQD2"/>
    <property type="match status" value="1"/>
</dbReference>